<evidence type="ECO:0000256" key="8">
    <source>
        <dbReference type="ARBA" id="ARBA00047481"/>
    </source>
</evidence>
<dbReference type="NCBIfam" id="TIGR01141">
    <property type="entry name" value="hisC"/>
    <property type="match status" value="1"/>
</dbReference>
<dbReference type="InterPro" id="IPR004839">
    <property type="entry name" value="Aminotransferase_I/II_large"/>
</dbReference>
<feature type="modified residue" description="N6-(pyridoxal phosphate)lysine" evidence="9">
    <location>
        <position position="210"/>
    </location>
</feature>
<keyword evidence="9" id="KW-0028">Amino-acid biosynthesis</keyword>
<keyword evidence="6 9" id="KW-0663">Pyridoxal phosphate</keyword>
<proteinExistence type="inferred from homology"/>
<dbReference type="Gene3D" id="3.90.1150.10">
    <property type="entry name" value="Aspartate Aminotransferase, domain 1"/>
    <property type="match status" value="1"/>
</dbReference>
<dbReference type="InterPro" id="IPR001917">
    <property type="entry name" value="Aminotrans_II_pyridoxalP_BS"/>
</dbReference>
<evidence type="ECO:0000256" key="2">
    <source>
        <dbReference type="ARBA" id="ARBA00005011"/>
    </source>
</evidence>
<comment type="catalytic activity">
    <reaction evidence="8 9">
        <text>L-histidinol phosphate + 2-oxoglutarate = 3-(imidazol-4-yl)-2-oxopropyl phosphate + L-glutamate</text>
        <dbReference type="Rhea" id="RHEA:23744"/>
        <dbReference type="ChEBI" id="CHEBI:16810"/>
        <dbReference type="ChEBI" id="CHEBI:29985"/>
        <dbReference type="ChEBI" id="CHEBI:57766"/>
        <dbReference type="ChEBI" id="CHEBI:57980"/>
        <dbReference type="EC" id="2.6.1.9"/>
    </reaction>
</comment>
<evidence type="ECO:0000259" key="10">
    <source>
        <dbReference type="Pfam" id="PF00155"/>
    </source>
</evidence>
<dbReference type="Pfam" id="PF00155">
    <property type="entry name" value="Aminotran_1_2"/>
    <property type="match status" value="1"/>
</dbReference>
<evidence type="ECO:0000256" key="4">
    <source>
        <dbReference type="ARBA" id="ARBA00022576"/>
    </source>
</evidence>
<keyword evidence="4 9" id="KW-0032">Aminotransferase</keyword>
<evidence type="ECO:0000313" key="11">
    <source>
        <dbReference type="EMBL" id="CAH1211541.1"/>
    </source>
</evidence>
<comment type="caution">
    <text evidence="11">The sequence shown here is derived from an EMBL/GenBank/DDBJ whole genome shotgun (WGS) entry which is preliminary data.</text>
</comment>
<dbReference type="InterPro" id="IPR015421">
    <property type="entry name" value="PyrdxlP-dep_Trfase_major"/>
</dbReference>
<evidence type="ECO:0000256" key="5">
    <source>
        <dbReference type="ARBA" id="ARBA00022679"/>
    </source>
</evidence>
<dbReference type="InterPro" id="IPR015422">
    <property type="entry name" value="PyrdxlP-dep_Trfase_small"/>
</dbReference>
<comment type="pathway">
    <text evidence="2 9">Amino-acid biosynthesis; L-histidine biosynthesis; L-histidine from 5-phospho-alpha-D-ribose 1-diphosphate: step 7/9.</text>
</comment>
<dbReference type="RefSeq" id="WP_236335327.1">
    <property type="nucleotide sequence ID" value="NZ_CAKMMG010000005.1"/>
</dbReference>
<evidence type="ECO:0000256" key="7">
    <source>
        <dbReference type="ARBA" id="ARBA00023102"/>
    </source>
</evidence>
<comment type="cofactor">
    <cofactor evidence="1 9">
        <name>pyridoxal 5'-phosphate</name>
        <dbReference type="ChEBI" id="CHEBI:597326"/>
    </cofactor>
</comment>
<accession>A0ABM9CFN8</accession>
<dbReference type="SUPFAM" id="SSF53383">
    <property type="entry name" value="PLP-dependent transferases"/>
    <property type="match status" value="1"/>
</dbReference>
<evidence type="ECO:0000256" key="6">
    <source>
        <dbReference type="ARBA" id="ARBA00022898"/>
    </source>
</evidence>
<reference evidence="11" key="1">
    <citation type="submission" date="2022-01" db="EMBL/GenBank/DDBJ databases">
        <authorList>
            <person name="Criscuolo A."/>
        </authorList>
    </citation>
    <scope>NUCLEOTIDE SEQUENCE</scope>
    <source>
        <strain evidence="11">CIP111892</strain>
    </source>
</reference>
<dbReference type="PANTHER" id="PTHR43643:SF3">
    <property type="entry name" value="HISTIDINOL-PHOSPHATE AMINOTRANSFERASE"/>
    <property type="match status" value="1"/>
</dbReference>
<protein>
    <recommendedName>
        <fullName evidence="9">Histidinol-phosphate aminotransferase</fullName>
        <ecNumber evidence="9">2.6.1.9</ecNumber>
    </recommendedName>
    <alternativeName>
        <fullName evidence="9">Imidazole acetol-phosphate transaminase</fullName>
    </alternativeName>
</protein>
<evidence type="ECO:0000313" key="12">
    <source>
        <dbReference type="Proteomes" id="UP000838324"/>
    </source>
</evidence>
<dbReference type="EC" id="2.6.1.9" evidence="9"/>
<organism evidence="11 12">
    <name type="scientific">Paenibacillus auburnensis</name>
    <dbReference type="NCBI Taxonomy" id="2905649"/>
    <lineage>
        <taxon>Bacteria</taxon>
        <taxon>Bacillati</taxon>
        <taxon>Bacillota</taxon>
        <taxon>Bacilli</taxon>
        <taxon>Bacillales</taxon>
        <taxon>Paenibacillaceae</taxon>
        <taxon>Paenibacillus</taxon>
    </lineage>
</organism>
<gene>
    <name evidence="11" type="primary">hisC_3</name>
    <name evidence="9" type="synonym">hisC</name>
    <name evidence="11" type="ORF">PAECIP111892_03590</name>
</gene>
<keyword evidence="7 9" id="KW-0368">Histidine biosynthesis</keyword>
<dbReference type="Gene3D" id="3.40.640.10">
    <property type="entry name" value="Type I PLP-dependent aspartate aminotransferase-like (Major domain)"/>
    <property type="match status" value="1"/>
</dbReference>
<dbReference type="EMBL" id="CAKMMG010000005">
    <property type="protein sequence ID" value="CAH1211541.1"/>
    <property type="molecule type" value="Genomic_DNA"/>
</dbReference>
<evidence type="ECO:0000256" key="1">
    <source>
        <dbReference type="ARBA" id="ARBA00001933"/>
    </source>
</evidence>
<dbReference type="HAMAP" id="MF_01023">
    <property type="entry name" value="HisC_aminotrans_2"/>
    <property type="match status" value="1"/>
</dbReference>
<dbReference type="CDD" id="cd00609">
    <property type="entry name" value="AAT_like"/>
    <property type="match status" value="1"/>
</dbReference>
<keyword evidence="5 9" id="KW-0808">Transferase</keyword>
<name>A0ABM9CFN8_9BACL</name>
<keyword evidence="12" id="KW-1185">Reference proteome</keyword>
<feature type="domain" description="Aminotransferase class I/classII large" evidence="10">
    <location>
        <begin position="26"/>
        <end position="346"/>
    </location>
</feature>
<dbReference type="PROSITE" id="PS00599">
    <property type="entry name" value="AA_TRANSFER_CLASS_2"/>
    <property type="match status" value="1"/>
</dbReference>
<evidence type="ECO:0000256" key="3">
    <source>
        <dbReference type="ARBA" id="ARBA00011738"/>
    </source>
</evidence>
<comment type="subunit">
    <text evidence="3 9">Homodimer.</text>
</comment>
<dbReference type="InterPro" id="IPR050106">
    <property type="entry name" value="HistidinolP_aminotransfase"/>
</dbReference>
<dbReference type="InterPro" id="IPR005861">
    <property type="entry name" value="HisP_aminotrans"/>
</dbReference>
<dbReference type="Proteomes" id="UP000838324">
    <property type="component" value="Unassembled WGS sequence"/>
</dbReference>
<dbReference type="GO" id="GO:0004400">
    <property type="term" value="F:histidinol-phosphate transaminase activity"/>
    <property type="evidence" value="ECO:0007669"/>
    <property type="project" value="UniProtKB-EC"/>
</dbReference>
<dbReference type="PANTHER" id="PTHR43643">
    <property type="entry name" value="HISTIDINOL-PHOSPHATE AMINOTRANSFERASE 2"/>
    <property type="match status" value="1"/>
</dbReference>
<dbReference type="InterPro" id="IPR015424">
    <property type="entry name" value="PyrdxlP-dep_Trfase"/>
</dbReference>
<comment type="similarity">
    <text evidence="9">Belongs to the class-II pyridoxal-phosphate-dependent aminotransferase family. Histidinol-phosphate aminotransferase subfamily.</text>
</comment>
<sequence length="357" mass="39363">MSIFWSSTAAALTPYVPGEQPAEGSMIKLNTNENPYPPSPVVLEAIRRAVDGNLRLYPDPNASRLTAAIAARFALTPGEVFVGNGSDEILAFAFQAFFDRDQPVLFPDVTYSFYSVYANLFNLPFTTVPLDGQFRILPADYQRPNSGIILPNPNAPTAIGLPLRQIRELLEGNAGHVVIVDEAYIDFGGESAVPLIAEYPNLLVIHTLSKSRSLAGLRVGYALGQPELIEGLNRVKNSFNSYTLDRLALVGAEASFMDEAYTRSNITRIVQTRENTRSALERLGFSVTDSEANFLFVSHPAMPAPVIFRKLREQGILVRYFDKPRIDDYLRITVGTDTEMAALLKAMVEILPDTDSL</sequence>
<evidence type="ECO:0000256" key="9">
    <source>
        <dbReference type="HAMAP-Rule" id="MF_01023"/>
    </source>
</evidence>